<accession>H6QD64</accession>
<dbReference type="InterPro" id="IPR001792">
    <property type="entry name" value="Acylphosphatase-like_dom"/>
</dbReference>
<dbReference type="AlphaFoldDB" id="H6QD64"/>
<dbReference type="Gene3D" id="3.30.70.100">
    <property type="match status" value="1"/>
</dbReference>
<dbReference type="PROSITE" id="PS51160">
    <property type="entry name" value="ACYLPHOSPHATASE_3"/>
    <property type="match status" value="1"/>
</dbReference>
<name>H6QD64_PYROT</name>
<sequence>MKRVVVRVRGELDLPGVPLLRILKSEAVRNNVVGEAKLLGDTLYAVLEGPRESVDRVLKSIPMASPAVKIREMEVREEKYTGQYRDFKIAPS</sequence>
<evidence type="ECO:0000256" key="2">
    <source>
        <dbReference type="RuleBase" id="RU004168"/>
    </source>
</evidence>
<reference evidence="4 5" key="1">
    <citation type="journal article" date="2012" name="Stand. Genomic Sci.">
        <title>Complete genome sequence of Pyrobaculum oguniense.</title>
        <authorList>
            <person name="Bernick D.L."/>
            <person name="Karplus K."/>
            <person name="Lui L.M."/>
            <person name="Coker J.K."/>
            <person name="Murphy J.N."/>
            <person name="Chan P.P."/>
            <person name="Cozen A.E."/>
            <person name="Lowe T.M."/>
        </authorList>
    </citation>
    <scope>NUCLEOTIDE SEQUENCE [LARGE SCALE GENOMIC DNA]</scope>
    <source>
        <strain evidence="4 5">TE7</strain>
    </source>
</reference>
<dbReference type="KEGG" id="pog:Pogu_2380"/>
<organism evidence="4 5">
    <name type="scientific">Pyrobaculum oguniense (strain DSM 13380 / JCM 10595 / TE7)</name>
    <dbReference type="NCBI Taxonomy" id="698757"/>
    <lineage>
        <taxon>Archaea</taxon>
        <taxon>Thermoproteota</taxon>
        <taxon>Thermoprotei</taxon>
        <taxon>Thermoproteales</taxon>
        <taxon>Thermoproteaceae</taxon>
        <taxon>Pyrobaculum</taxon>
    </lineage>
</organism>
<dbReference type="SUPFAM" id="SSF54975">
    <property type="entry name" value="Acylphosphatase/BLUF domain-like"/>
    <property type="match status" value="1"/>
</dbReference>
<evidence type="ECO:0000259" key="3">
    <source>
        <dbReference type="PROSITE" id="PS51160"/>
    </source>
</evidence>
<protein>
    <submittedName>
        <fullName evidence="4">Acylphosphatase</fullName>
    </submittedName>
</protein>
<proteinExistence type="inferred from homology"/>
<dbReference type="STRING" id="698757.Pogu_2380"/>
<gene>
    <name evidence="4" type="ordered locus">Pogu_2380</name>
</gene>
<keyword evidence="5" id="KW-1185">Reference proteome</keyword>
<evidence type="ECO:0000313" key="4">
    <source>
        <dbReference type="EMBL" id="AFA40407.1"/>
    </source>
</evidence>
<dbReference type="Proteomes" id="UP000009062">
    <property type="component" value="Chromosome"/>
</dbReference>
<comment type="caution">
    <text evidence="1">Lacks conserved residue(s) required for the propagation of feature annotation.</text>
</comment>
<comment type="similarity">
    <text evidence="2">Belongs to the acylphosphatase family.</text>
</comment>
<feature type="domain" description="Acylphosphatase-like" evidence="3">
    <location>
        <begin position="3"/>
        <end position="91"/>
    </location>
</feature>
<dbReference type="Pfam" id="PF00708">
    <property type="entry name" value="Acylphosphatase"/>
    <property type="match status" value="1"/>
</dbReference>
<dbReference type="HOGENOM" id="CLU_141932_1_0_2"/>
<evidence type="ECO:0000256" key="1">
    <source>
        <dbReference type="PROSITE-ProRule" id="PRU00520"/>
    </source>
</evidence>
<dbReference type="EMBL" id="CP003316">
    <property type="protein sequence ID" value="AFA40407.1"/>
    <property type="molecule type" value="Genomic_DNA"/>
</dbReference>
<dbReference type="InterPro" id="IPR036046">
    <property type="entry name" value="Acylphosphatase-like_dom_sf"/>
</dbReference>
<dbReference type="eggNOG" id="arCOG01674">
    <property type="taxonomic scope" value="Archaea"/>
</dbReference>
<evidence type="ECO:0000313" key="5">
    <source>
        <dbReference type="Proteomes" id="UP000009062"/>
    </source>
</evidence>